<dbReference type="PROSITE" id="PS51257">
    <property type="entry name" value="PROKAR_LIPOPROTEIN"/>
    <property type="match status" value="1"/>
</dbReference>
<sequence length="150" mass="16149">MPRLLLCSLTVFLTACANGPDREPPHMEHKLHTSIYDNGSKLFVFQMLRASGQDGAREGAGPRGGGHGGPPPGGSRGGKPGKGPDPDKLLKQAHEALALTLAETGYCREGYMTLEEKTDRGQLAIRGECTETATEADREEFGKGKLPQWY</sequence>
<feature type="compositionally biased region" description="Gly residues" evidence="1">
    <location>
        <begin position="61"/>
        <end position="81"/>
    </location>
</feature>
<evidence type="ECO:0008006" key="5">
    <source>
        <dbReference type="Google" id="ProtNLM"/>
    </source>
</evidence>
<keyword evidence="4" id="KW-1185">Reference proteome</keyword>
<dbReference type="EMBL" id="JAMFTH010000002">
    <property type="protein sequence ID" value="MCP8899732.1"/>
    <property type="molecule type" value="Genomic_DNA"/>
</dbReference>
<name>A0A9X2I6G1_9GAMM</name>
<gene>
    <name evidence="3" type="ORF">M6D89_10505</name>
</gene>
<evidence type="ECO:0000313" key="3">
    <source>
        <dbReference type="EMBL" id="MCP8899732.1"/>
    </source>
</evidence>
<comment type="caution">
    <text evidence="3">The sequence shown here is derived from an EMBL/GenBank/DDBJ whole genome shotgun (WGS) entry which is preliminary data.</text>
</comment>
<protein>
    <recommendedName>
        <fullName evidence="5">Lipoprotein</fullName>
    </recommendedName>
</protein>
<dbReference type="RefSeq" id="WP_253968019.1">
    <property type="nucleotide sequence ID" value="NZ_JAMFTH010000002.1"/>
</dbReference>
<evidence type="ECO:0000313" key="4">
    <source>
        <dbReference type="Proteomes" id="UP001139319"/>
    </source>
</evidence>
<dbReference type="AlphaFoldDB" id="A0A9X2I6G1"/>
<accession>A0A9X2I6G1</accession>
<evidence type="ECO:0000256" key="1">
    <source>
        <dbReference type="SAM" id="MobiDB-lite"/>
    </source>
</evidence>
<feature type="chain" id="PRO_5040831792" description="Lipoprotein" evidence="2">
    <location>
        <begin position="18"/>
        <end position="150"/>
    </location>
</feature>
<organism evidence="3 4">
    <name type="scientific">Gilvimarinus xylanilyticus</name>
    <dbReference type="NCBI Taxonomy" id="2944139"/>
    <lineage>
        <taxon>Bacteria</taxon>
        <taxon>Pseudomonadati</taxon>
        <taxon>Pseudomonadota</taxon>
        <taxon>Gammaproteobacteria</taxon>
        <taxon>Cellvibrionales</taxon>
        <taxon>Cellvibrionaceae</taxon>
        <taxon>Gilvimarinus</taxon>
    </lineage>
</organism>
<reference evidence="3" key="2">
    <citation type="submission" date="2023-01" db="EMBL/GenBank/DDBJ databases">
        <title>Gilvimarinus xylanilyticus HB14 isolated from Caulerpa lentillifera aquaculture base in Hainan, China.</title>
        <authorList>
            <person name="Zhang Y.-J."/>
        </authorList>
    </citation>
    <scope>NUCLEOTIDE SEQUENCE</scope>
    <source>
        <strain evidence="3">HB14</strain>
    </source>
</reference>
<proteinExistence type="predicted"/>
<evidence type="ECO:0000256" key="2">
    <source>
        <dbReference type="SAM" id="SignalP"/>
    </source>
</evidence>
<feature type="region of interest" description="Disordered" evidence="1">
    <location>
        <begin position="51"/>
        <end position="90"/>
    </location>
</feature>
<keyword evidence="2" id="KW-0732">Signal</keyword>
<feature type="signal peptide" evidence="2">
    <location>
        <begin position="1"/>
        <end position="17"/>
    </location>
</feature>
<dbReference type="Proteomes" id="UP001139319">
    <property type="component" value="Unassembled WGS sequence"/>
</dbReference>
<reference evidence="3" key="1">
    <citation type="submission" date="2022-05" db="EMBL/GenBank/DDBJ databases">
        <authorList>
            <person name="Sun H.-N."/>
        </authorList>
    </citation>
    <scope>NUCLEOTIDE SEQUENCE</scope>
    <source>
        <strain evidence="3">HB14</strain>
    </source>
</reference>